<evidence type="ECO:0000256" key="9">
    <source>
        <dbReference type="RuleBase" id="RU363036"/>
    </source>
</evidence>
<evidence type="ECO:0000256" key="10">
    <source>
        <dbReference type="SAM" id="MobiDB-lite"/>
    </source>
</evidence>
<accession>A0ABY6HT80</accession>
<evidence type="ECO:0000256" key="4">
    <source>
        <dbReference type="ARBA" id="ARBA00022741"/>
    </source>
</evidence>
<dbReference type="Pfam" id="PF00579">
    <property type="entry name" value="tRNA-synt_1b"/>
    <property type="match status" value="1"/>
</dbReference>
<protein>
    <recommendedName>
        <fullName evidence="2 8">Tryptophan--tRNA ligase</fullName>
        <ecNumber evidence="2 8">6.1.1.2</ecNumber>
    </recommendedName>
</protein>
<keyword evidence="4 9" id="KW-0547">Nucleotide-binding</keyword>
<keyword evidence="6 9" id="KW-0648">Protein biosynthesis</keyword>
<feature type="region of interest" description="Disordered" evidence="10">
    <location>
        <begin position="1"/>
        <end position="23"/>
    </location>
</feature>
<dbReference type="PRINTS" id="PR01039">
    <property type="entry name" value="TRNASYNTHTRP"/>
</dbReference>
<gene>
    <name evidence="11" type="ORF">NEF87_003012</name>
</gene>
<name>A0ABY6HT80_9ARCH</name>
<dbReference type="Gene3D" id="3.40.50.620">
    <property type="entry name" value="HUPs"/>
    <property type="match status" value="1"/>
</dbReference>
<dbReference type="InterPro" id="IPR002305">
    <property type="entry name" value="aa-tRNA-synth_Ic"/>
</dbReference>
<keyword evidence="5 9" id="KW-0067">ATP-binding</keyword>
<dbReference type="SUPFAM" id="SSF52374">
    <property type="entry name" value="Nucleotidylyl transferase"/>
    <property type="match status" value="1"/>
</dbReference>
<evidence type="ECO:0000256" key="1">
    <source>
        <dbReference type="ARBA" id="ARBA00005594"/>
    </source>
</evidence>
<dbReference type="EC" id="6.1.1.2" evidence="2 8"/>
<dbReference type="NCBIfam" id="TIGR00233">
    <property type="entry name" value="trpS"/>
    <property type="match status" value="1"/>
</dbReference>
<dbReference type="PANTHER" id="PTHR10055:SF5">
    <property type="entry name" value="TRYPTOPHAN--TRNA LIGASE"/>
    <property type="match status" value="1"/>
</dbReference>
<proteinExistence type="inferred from homology"/>
<evidence type="ECO:0000313" key="12">
    <source>
        <dbReference type="Proteomes" id="UP001208689"/>
    </source>
</evidence>
<evidence type="ECO:0000313" key="11">
    <source>
        <dbReference type="EMBL" id="UYP46727.1"/>
    </source>
</evidence>
<dbReference type="EMBL" id="CP104013">
    <property type="protein sequence ID" value="UYP46727.1"/>
    <property type="molecule type" value="Genomic_DNA"/>
</dbReference>
<dbReference type="Gene3D" id="1.10.240.10">
    <property type="entry name" value="Tyrosyl-Transfer RNA Synthetase"/>
    <property type="match status" value="1"/>
</dbReference>
<evidence type="ECO:0000256" key="6">
    <source>
        <dbReference type="ARBA" id="ARBA00022917"/>
    </source>
</evidence>
<comment type="similarity">
    <text evidence="1 9">Belongs to the class-I aminoacyl-tRNA synthetase family.</text>
</comment>
<reference evidence="11" key="1">
    <citation type="submission" date="2022-09" db="EMBL/GenBank/DDBJ databases">
        <title>Actin cytoskeleton and complex cell architecture in an #Asgard archaeon.</title>
        <authorList>
            <person name="Ponce Toledo R.I."/>
            <person name="Schleper C."/>
            <person name="Rodrigues Oliveira T."/>
            <person name="Wollweber F."/>
            <person name="Xu J."/>
            <person name="Rittmann S."/>
            <person name="Klingl A."/>
            <person name="Pilhofer M."/>
        </authorList>
    </citation>
    <scope>NUCLEOTIDE SEQUENCE</scope>
    <source>
        <strain evidence="11">B-35</strain>
    </source>
</reference>
<evidence type="ECO:0000256" key="7">
    <source>
        <dbReference type="ARBA" id="ARBA00023146"/>
    </source>
</evidence>
<sequence length="391" mass="45305">MSKEENELPPSETPQEPAFNPWGDDLVSDEDYVRLCEEFGIKMIQEMEIPYSLYEKNRFLRRKIIYGHRDFQLILRAIQDQKPWAVMSGIKPSGHFHLGTMTTASEIVEFQKMGGFVYYAIADIESFADNGMTYDESYHNAIDNLADILTLGLDPDRAYIWRQSQEPIVKDMPFTAGRYVTNNMMKAIYGDRDFALYLAALVQVGDILMPQLKDERMPTVVPVGIDQDPHLRLVRDLTKHFKATEIDEKTKKKVEIPFFKPAATYHKLLPGLDDVNKKMSKSRPNSYFNMDDEPKAIEKKLRNAYTGGRNNREEQEKLGGVPEKCMIFKLLQIHFQPDDEKLQDRYLRCRGGMLCGICKKEAIKTIMDYIKDHNARKEKFIPIAKQILDKQ</sequence>
<evidence type="ECO:0000256" key="5">
    <source>
        <dbReference type="ARBA" id="ARBA00022840"/>
    </source>
</evidence>
<evidence type="ECO:0000256" key="2">
    <source>
        <dbReference type="ARBA" id="ARBA00013161"/>
    </source>
</evidence>
<keyword evidence="3 9" id="KW-0436">Ligase</keyword>
<dbReference type="InterPro" id="IPR014729">
    <property type="entry name" value="Rossmann-like_a/b/a_fold"/>
</dbReference>
<keyword evidence="7 9" id="KW-0030">Aminoacyl-tRNA synthetase</keyword>
<evidence type="ECO:0000256" key="3">
    <source>
        <dbReference type="ARBA" id="ARBA00022598"/>
    </source>
</evidence>
<dbReference type="GO" id="GO:0004830">
    <property type="term" value="F:tryptophan-tRNA ligase activity"/>
    <property type="evidence" value="ECO:0007669"/>
    <property type="project" value="UniProtKB-EC"/>
</dbReference>
<dbReference type="Proteomes" id="UP001208689">
    <property type="component" value="Chromosome"/>
</dbReference>
<organism evidence="11 12">
    <name type="scientific">Candidatus Lokiarchaeum ossiferum</name>
    <dbReference type="NCBI Taxonomy" id="2951803"/>
    <lineage>
        <taxon>Archaea</taxon>
        <taxon>Promethearchaeati</taxon>
        <taxon>Promethearchaeota</taxon>
        <taxon>Promethearchaeia</taxon>
        <taxon>Promethearchaeales</taxon>
        <taxon>Promethearchaeaceae</taxon>
        <taxon>Candidatus Lokiarchaeum</taxon>
    </lineage>
</organism>
<keyword evidence="12" id="KW-1185">Reference proteome</keyword>
<evidence type="ECO:0000256" key="8">
    <source>
        <dbReference type="NCBIfam" id="TIGR00233"/>
    </source>
</evidence>
<dbReference type="InterPro" id="IPR002306">
    <property type="entry name" value="Trp-tRNA-ligase"/>
</dbReference>
<dbReference type="PANTHER" id="PTHR10055">
    <property type="entry name" value="TRYPTOPHANYL-TRNA SYNTHETASE"/>
    <property type="match status" value="1"/>
</dbReference>